<evidence type="ECO:0000256" key="11">
    <source>
        <dbReference type="RuleBase" id="RU000688"/>
    </source>
</evidence>
<gene>
    <name evidence="14" type="ORF">SKAU_G00173310</name>
</gene>
<organism evidence="14 15">
    <name type="scientific">Synaphobranchus kaupii</name>
    <name type="common">Kaup's arrowtooth eel</name>
    <dbReference type="NCBI Taxonomy" id="118154"/>
    <lineage>
        <taxon>Eukaryota</taxon>
        <taxon>Metazoa</taxon>
        <taxon>Chordata</taxon>
        <taxon>Craniata</taxon>
        <taxon>Vertebrata</taxon>
        <taxon>Euteleostomi</taxon>
        <taxon>Actinopterygii</taxon>
        <taxon>Neopterygii</taxon>
        <taxon>Teleostei</taxon>
        <taxon>Anguilliformes</taxon>
        <taxon>Synaphobranchidae</taxon>
        <taxon>Synaphobranchus</taxon>
    </lineage>
</organism>
<keyword evidence="4 12" id="KW-1133">Transmembrane helix</keyword>
<dbReference type="PANTHER" id="PTHR24234:SF8">
    <property type="entry name" value="G-PROTEIN COUPLED RECEPTOR 4-LIKE"/>
    <property type="match status" value="1"/>
</dbReference>
<evidence type="ECO:0000313" key="15">
    <source>
        <dbReference type="Proteomes" id="UP001152622"/>
    </source>
</evidence>
<feature type="domain" description="G-protein coupled receptors family 1 profile" evidence="13">
    <location>
        <begin position="47"/>
        <end position="271"/>
    </location>
</feature>
<evidence type="ECO:0000313" key="14">
    <source>
        <dbReference type="EMBL" id="KAJ8360806.1"/>
    </source>
</evidence>
<dbReference type="PRINTS" id="PR00237">
    <property type="entry name" value="GPCRRHODOPSN"/>
</dbReference>
<keyword evidence="3 11" id="KW-0812">Transmembrane</keyword>
<name>A0A9Q1FKZ6_SYNKA</name>
<evidence type="ECO:0000256" key="7">
    <source>
        <dbReference type="ARBA" id="ARBA00023157"/>
    </source>
</evidence>
<evidence type="ECO:0000256" key="12">
    <source>
        <dbReference type="SAM" id="Phobius"/>
    </source>
</evidence>
<feature type="transmembrane region" description="Helical" evidence="12">
    <location>
        <begin position="108"/>
        <end position="126"/>
    </location>
</feature>
<dbReference type="EMBL" id="JAINUF010000005">
    <property type="protein sequence ID" value="KAJ8360806.1"/>
    <property type="molecule type" value="Genomic_DNA"/>
</dbReference>
<accession>A0A9Q1FKZ6</accession>
<dbReference type="OrthoDB" id="9946711at2759"/>
<dbReference type="PANTHER" id="PTHR24234">
    <property type="entry name" value="LYSOPHOSPHATIDIC ACID RECEPTOR 5/SPHINGOSYLPHOSPHORYLCHOLINE RECEPTOR"/>
    <property type="match status" value="1"/>
</dbReference>
<dbReference type="PRINTS" id="PR01157">
    <property type="entry name" value="P2YPURNOCPTR"/>
</dbReference>
<feature type="transmembrane region" description="Helical" evidence="12">
    <location>
        <begin position="255"/>
        <end position="274"/>
    </location>
</feature>
<evidence type="ECO:0000256" key="3">
    <source>
        <dbReference type="ARBA" id="ARBA00022692"/>
    </source>
</evidence>
<evidence type="ECO:0000256" key="9">
    <source>
        <dbReference type="ARBA" id="ARBA00023180"/>
    </source>
</evidence>
<feature type="transmembrane region" description="Helical" evidence="12">
    <location>
        <begin position="209"/>
        <end position="235"/>
    </location>
</feature>
<dbReference type="InterPro" id="IPR000276">
    <property type="entry name" value="GPCR_Rhodpsn"/>
</dbReference>
<sequence>MDFTPNLSSSNGFSVGRVGNMCDIDFNQDTIFLPVLYGVVFTVGVPLNLLALYGLYHLIKSENVLPVYLINLLLSDLLQLLTLPLWIDYYRSGHSWQYGHRACQMMYLIFYVTIYASIFFMCVIALERHIAITQPLKFQAIRSFSLSSASENYTLCIEKYPSEEGYVTYRLVTLILSFFLPFGFIIILHRKTLQALTGLGSLEKKRIRGLLSLLVVVFGLVLGPYHLIGCVKYVGLLFHPTMCQWEKTVFLPYQVGRGLFSLNCLLYPVFYIFLRSDFRDGACRYLPCLDRMLWFTRQEDL</sequence>
<dbReference type="PROSITE" id="PS50262">
    <property type="entry name" value="G_PROTEIN_RECEP_F1_2"/>
    <property type="match status" value="1"/>
</dbReference>
<keyword evidence="2" id="KW-1003">Cell membrane</keyword>
<reference evidence="14" key="1">
    <citation type="journal article" date="2023" name="Science">
        <title>Genome structures resolve the early diversification of teleost fishes.</title>
        <authorList>
            <person name="Parey E."/>
            <person name="Louis A."/>
            <person name="Montfort J."/>
            <person name="Bouchez O."/>
            <person name="Roques C."/>
            <person name="Iampietro C."/>
            <person name="Lluch J."/>
            <person name="Castinel A."/>
            <person name="Donnadieu C."/>
            <person name="Desvignes T."/>
            <person name="Floi Bucao C."/>
            <person name="Jouanno E."/>
            <person name="Wen M."/>
            <person name="Mejri S."/>
            <person name="Dirks R."/>
            <person name="Jansen H."/>
            <person name="Henkel C."/>
            <person name="Chen W.J."/>
            <person name="Zahm M."/>
            <person name="Cabau C."/>
            <person name="Klopp C."/>
            <person name="Thompson A.W."/>
            <person name="Robinson-Rechavi M."/>
            <person name="Braasch I."/>
            <person name="Lecointre G."/>
            <person name="Bobe J."/>
            <person name="Postlethwait J.H."/>
            <person name="Berthelot C."/>
            <person name="Roest Crollius H."/>
            <person name="Guiguen Y."/>
        </authorList>
    </citation>
    <scope>NUCLEOTIDE SEQUENCE</scope>
    <source>
        <strain evidence="14">WJC10195</strain>
    </source>
</reference>
<comment type="subcellular location">
    <subcellularLocation>
        <location evidence="1">Cell membrane</location>
        <topology evidence="1">Multi-pass membrane protein</topology>
    </subcellularLocation>
</comment>
<evidence type="ECO:0000256" key="10">
    <source>
        <dbReference type="ARBA" id="ARBA00023224"/>
    </source>
</evidence>
<dbReference type="Pfam" id="PF00001">
    <property type="entry name" value="7tm_1"/>
    <property type="match status" value="2"/>
</dbReference>
<keyword evidence="6 12" id="KW-0472">Membrane</keyword>
<evidence type="ECO:0000256" key="5">
    <source>
        <dbReference type="ARBA" id="ARBA00023040"/>
    </source>
</evidence>
<feature type="transmembrane region" description="Helical" evidence="12">
    <location>
        <begin position="68"/>
        <end position="87"/>
    </location>
</feature>
<keyword evidence="10 11" id="KW-0807">Transducer</keyword>
<evidence type="ECO:0000256" key="1">
    <source>
        <dbReference type="ARBA" id="ARBA00004651"/>
    </source>
</evidence>
<dbReference type="SUPFAM" id="SSF81321">
    <property type="entry name" value="Family A G protein-coupled receptor-like"/>
    <property type="match status" value="1"/>
</dbReference>
<keyword evidence="8 11" id="KW-0675">Receptor</keyword>
<protein>
    <recommendedName>
        <fullName evidence="13">G-protein coupled receptors family 1 profile domain-containing protein</fullName>
    </recommendedName>
</protein>
<keyword evidence="9" id="KW-0325">Glycoprotein</keyword>
<dbReference type="GO" id="GO:0004930">
    <property type="term" value="F:G protein-coupled receptor activity"/>
    <property type="evidence" value="ECO:0007669"/>
    <property type="project" value="UniProtKB-KW"/>
</dbReference>
<comment type="caution">
    <text evidence="14">The sequence shown here is derived from an EMBL/GenBank/DDBJ whole genome shotgun (WGS) entry which is preliminary data.</text>
</comment>
<dbReference type="InterPro" id="IPR017452">
    <property type="entry name" value="GPCR_Rhodpsn_7TM"/>
</dbReference>
<dbReference type="Proteomes" id="UP001152622">
    <property type="component" value="Chromosome 5"/>
</dbReference>
<proteinExistence type="inferred from homology"/>
<keyword evidence="15" id="KW-1185">Reference proteome</keyword>
<comment type="similarity">
    <text evidence="11">Belongs to the G-protein coupled receptor 1 family.</text>
</comment>
<dbReference type="Gene3D" id="1.20.1070.10">
    <property type="entry name" value="Rhodopsin 7-helix transmembrane proteins"/>
    <property type="match status" value="2"/>
</dbReference>
<dbReference type="PROSITE" id="PS00237">
    <property type="entry name" value="G_PROTEIN_RECEP_F1_1"/>
    <property type="match status" value="1"/>
</dbReference>
<keyword evidence="5 11" id="KW-0297">G-protein coupled receptor</keyword>
<feature type="transmembrane region" description="Helical" evidence="12">
    <location>
        <begin position="167"/>
        <end position="188"/>
    </location>
</feature>
<evidence type="ECO:0000256" key="2">
    <source>
        <dbReference type="ARBA" id="ARBA00022475"/>
    </source>
</evidence>
<keyword evidence="7" id="KW-1015">Disulfide bond</keyword>
<evidence type="ECO:0000256" key="4">
    <source>
        <dbReference type="ARBA" id="ARBA00022989"/>
    </source>
</evidence>
<evidence type="ECO:0000256" key="6">
    <source>
        <dbReference type="ARBA" id="ARBA00023136"/>
    </source>
</evidence>
<evidence type="ECO:0000256" key="8">
    <source>
        <dbReference type="ARBA" id="ARBA00023170"/>
    </source>
</evidence>
<feature type="transmembrane region" description="Helical" evidence="12">
    <location>
        <begin position="31"/>
        <end position="56"/>
    </location>
</feature>
<dbReference type="GO" id="GO:0005886">
    <property type="term" value="C:plasma membrane"/>
    <property type="evidence" value="ECO:0007669"/>
    <property type="project" value="UniProtKB-SubCell"/>
</dbReference>
<dbReference type="AlphaFoldDB" id="A0A9Q1FKZ6"/>
<evidence type="ECO:0000259" key="13">
    <source>
        <dbReference type="PROSITE" id="PS50262"/>
    </source>
</evidence>